<evidence type="ECO:0000313" key="3">
    <source>
        <dbReference type="Proteomes" id="UP001141327"/>
    </source>
</evidence>
<evidence type="ECO:0000313" key="2">
    <source>
        <dbReference type="EMBL" id="KAJ4460309.1"/>
    </source>
</evidence>
<reference evidence="2" key="1">
    <citation type="journal article" date="2022" name="bioRxiv">
        <title>Genomics of Preaxostyla Flagellates Illuminates Evolutionary Transitions and the Path Towards Mitochondrial Loss.</title>
        <authorList>
            <person name="Novak L.V.F."/>
            <person name="Treitli S.C."/>
            <person name="Pyrih J."/>
            <person name="Halakuc P."/>
            <person name="Pipaliya S.V."/>
            <person name="Vacek V."/>
            <person name="Brzon O."/>
            <person name="Soukal P."/>
            <person name="Eme L."/>
            <person name="Dacks J.B."/>
            <person name="Karnkowska A."/>
            <person name="Elias M."/>
            <person name="Hampl V."/>
        </authorList>
    </citation>
    <scope>NUCLEOTIDE SEQUENCE</scope>
    <source>
        <strain evidence="2">RCP-MX</strain>
    </source>
</reference>
<name>A0ABQ8USI2_9EUKA</name>
<dbReference type="SMART" id="SM00164">
    <property type="entry name" value="TBC"/>
    <property type="match status" value="1"/>
</dbReference>
<evidence type="ECO:0000259" key="1">
    <source>
        <dbReference type="PROSITE" id="PS50086"/>
    </source>
</evidence>
<dbReference type="InterPro" id="IPR050302">
    <property type="entry name" value="Rab_GAP_TBC_domain"/>
</dbReference>
<dbReference type="Gene3D" id="1.10.8.270">
    <property type="entry name" value="putative rabgap domain of human tbc1 domain family member 14 like domains"/>
    <property type="match status" value="1"/>
</dbReference>
<keyword evidence="3" id="KW-1185">Reference proteome</keyword>
<dbReference type="Gene3D" id="1.10.472.80">
    <property type="entry name" value="Ypt/Rab-GAP domain of gyp1p, domain 3"/>
    <property type="match status" value="1"/>
</dbReference>
<organism evidence="2 3">
    <name type="scientific">Paratrimastix pyriformis</name>
    <dbReference type="NCBI Taxonomy" id="342808"/>
    <lineage>
        <taxon>Eukaryota</taxon>
        <taxon>Metamonada</taxon>
        <taxon>Preaxostyla</taxon>
        <taxon>Paratrimastigidae</taxon>
        <taxon>Paratrimastix</taxon>
    </lineage>
</organism>
<dbReference type="Proteomes" id="UP001141327">
    <property type="component" value="Unassembled WGS sequence"/>
</dbReference>
<comment type="caution">
    <text evidence="2">The sequence shown here is derived from an EMBL/GenBank/DDBJ whole genome shotgun (WGS) entry which is preliminary data.</text>
</comment>
<dbReference type="Gene3D" id="1.10.10.750">
    <property type="entry name" value="Ypt/Rab-GAP domain of gyp1p, domain 1"/>
    <property type="match status" value="1"/>
</dbReference>
<sequence length="314" mass="35278">MNTLTEIANAAKKALPGSGTLSNIRSLLTAPDTVDRALDDWLNFIDEIGGIPKIPELTEKHPPTGKLKTLIRRGIPNRLRVEVWKRMAGYDRHFMPGYFDVMLEQHAHETTRATEDIEQDLPRTFPNHPLFQTPEGIGKLRNLLKVWAFHKPEVGYCQSMNFLAGILLIVGFTAEEGFYMFAHLMELIPNYYVDNLKEADIEMHALDTLLKERLPRVHVLLHENMLETSHFALQVAIPSPPLPAHETFQGPTAIVPLADETTLRIWDAIYAEGDKILFRVALAIMKQAEGPPRPIPAPTSPLPCTVLRCLTTSG</sequence>
<dbReference type="PROSITE" id="PS50086">
    <property type="entry name" value="TBC_RABGAP"/>
    <property type="match status" value="1"/>
</dbReference>
<dbReference type="Pfam" id="PF00566">
    <property type="entry name" value="RabGAP-TBC"/>
    <property type="match status" value="1"/>
</dbReference>
<dbReference type="SUPFAM" id="SSF47923">
    <property type="entry name" value="Ypt/Rab-GAP domain of gyp1p"/>
    <property type="match status" value="2"/>
</dbReference>
<dbReference type="InterPro" id="IPR000195">
    <property type="entry name" value="Rab-GAP-TBC_dom"/>
</dbReference>
<gene>
    <name evidence="2" type="ORF">PAPYR_3316</name>
</gene>
<dbReference type="PANTHER" id="PTHR47219">
    <property type="entry name" value="RAB GTPASE-ACTIVATING PROTEIN 1-LIKE"/>
    <property type="match status" value="1"/>
</dbReference>
<proteinExistence type="predicted"/>
<protein>
    <submittedName>
        <fullName evidence="2">TBC1 domain family member 2B</fullName>
    </submittedName>
</protein>
<accession>A0ABQ8USI2</accession>
<dbReference type="EMBL" id="JAPMOS010000013">
    <property type="protein sequence ID" value="KAJ4460309.1"/>
    <property type="molecule type" value="Genomic_DNA"/>
</dbReference>
<dbReference type="InterPro" id="IPR035969">
    <property type="entry name" value="Rab-GAP_TBC_sf"/>
</dbReference>
<feature type="domain" description="Rab-GAP TBC" evidence="1">
    <location>
        <begin position="74"/>
        <end position="273"/>
    </location>
</feature>
<dbReference type="PANTHER" id="PTHR47219:SF20">
    <property type="entry name" value="TBC1 DOMAIN FAMILY MEMBER 2B"/>
    <property type="match status" value="1"/>
</dbReference>